<keyword evidence="1" id="KW-1133">Transmembrane helix</keyword>
<organism evidence="2">
    <name type="scientific">Rhizophagus irregularis (strain DAOM 181602 / DAOM 197198 / MUCL 43194)</name>
    <name type="common">Arbuscular mycorrhizal fungus</name>
    <name type="synonym">Glomus intraradices</name>
    <dbReference type="NCBI Taxonomy" id="747089"/>
    <lineage>
        <taxon>Eukaryota</taxon>
        <taxon>Fungi</taxon>
        <taxon>Fungi incertae sedis</taxon>
        <taxon>Mucoromycota</taxon>
        <taxon>Glomeromycotina</taxon>
        <taxon>Glomeromycetes</taxon>
        <taxon>Glomerales</taxon>
        <taxon>Glomeraceae</taxon>
        <taxon>Rhizophagus</taxon>
    </lineage>
</organism>
<dbReference type="EMBL" id="KI286348">
    <property type="protein sequence ID" value="ESA11123.1"/>
    <property type="molecule type" value="Genomic_DNA"/>
</dbReference>
<keyword evidence="1" id="KW-0472">Membrane</keyword>
<feature type="transmembrane region" description="Helical" evidence="1">
    <location>
        <begin position="102"/>
        <end position="122"/>
    </location>
</feature>
<proteinExistence type="predicted"/>
<evidence type="ECO:0000313" key="2">
    <source>
        <dbReference type="EMBL" id="ESA11123.1"/>
    </source>
</evidence>
<keyword evidence="1" id="KW-0812">Transmembrane</keyword>
<sequence length="144" mass="16982">MNGADKIGNDDKIKRFDEFDGLVKYDHDNFFFTKKDRHNQTHSKPDYGFCNLRNYRICHVAWWLIHQFGIIVCNAYLSHAVINQILKPFENATAILQTNSVLNALMMYCIFDLLVQSFALKFEIWDLKIEIRLHSYDDSLCIID</sequence>
<dbReference type="AlphaFoldDB" id="U9TXS9"/>
<gene>
    <name evidence="2" type="ORF">GLOINDRAFT_323998</name>
</gene>
<feature type="transmembrane region" description="Helical" evidence="1">
    <location>
        <begin position="60"/>
        <end position="82"/>
    </location>
</feature>
<evidence type="ECO:0000256" key="1">
    <source>
        <dbReference type="SAM" id="Phobius"/>
    </source>
</evidence>
<accession>U9TXS9</accession>
<dbReference type="HOGENOM" id="CLU_1797485_0_0_1"/>
<reference evidence="2" key="1">
    <citation type="submission" date="2013-07" db="EMBL/GenBank/DDBJ databases">
        <title>The genome of an arbuscular mycorrhizal fungus provides insights into the evolution of the oldest plant symbiosis.</title>
        <authorList>
            <consortium name="DOE Joint Genome Institute"/>
            <person name="Tisserant E."/>
            <person name="Malbreil M."/>
            <person name="Kuo A."/>
            <person name="Kohler A."/>
            <person name="Symeonidi A."/>
            <person name="Balestrini R."/>
            <person name="Charron P."/>
            <person name="Duensing N."/>
            <person name="Frei-dit-Frey N."/>
            <person name="Gianinazzi-Pearson V."/>
            <person name="Gilbert B."/>
            <person name="Handa Y."/>
            <person name="Hijri M."/>
            <person name="Kaul R."/>
            <person name="Kawaguchi M."/>
            <person name="Krajinski F."/>
            <person name="Lammers P."/>
            <person name="Lapierre D."/>
            <person name="Masclaux F.G."/>
            <person name="Murat C."/>
            <person name="Morin E."/>
            <person name="Ndikumana S."/>
            <person name="Pagni M."/>
            <person name="Petitpierre D."/>
            <person name="Requena N."/>
            <person name="Rosikiewicz P."/>
            <person name="Riley R."/>
            <person name="Saito K."/>
            <person name="San Clemente H."/>
            <person name="Shapiro H."/>
            <person name="van Tuinen D."/>
            <person name="Becard G."/>
            <person name="Bonfante P."/>
            <person name="Paszkowski U."/>
            <person name="Shachar-Hill Y."/>
            <person name="Young J.P."/>
            <person name="Sanders I.R."/>
            <person name="Henrissat B."/>
            <person name="Rensing S.A."/>
            <person name="Grigoriev I.V."/>
            <person name="Corradi N."/>
            <person name="Roux C."/>
            <person name="Martin F."/>
        </authorList>
    </citation>
    <scope>NUCLEOTIDE SEQUENCE</scope>
    <source>
        <strain evidence="2">DAOM 197198</strain>
    </source>
</reference>
<protein>
    <submittedName>
        <fullName evidence="2">Uncharacterized protein</fullName>
    </submittedName>
</protein>
<name>U9TXS9_RHIID</name>